<name>A0A397S133_9GLOM</name>
<feature type="compositionally biased region" description="Acidic residues" evidence="1">
    <location>
        <begin position="47"/>
        <end position="61"/>
    </location>
</feature>
<feature type="region of interest" description="Disordered" evidence="1">
    <location>
        <begin position="47"/>
        <end position="131"/>
    </location>
</feature>
<evidence type="ECO:0000256" key="1">
    <source>
        <dbReference type="SAM" id="MobiDB-lite"/>
    </source>
</evidence>
<dbReference type="Proteomes" id="UP000265703">
    <property type="component" value="Unassembled WGS sequence"/>
</dbReference>
<protein>
    <submittedName>
        <fullName evidence="2">Uncharacterized protein</fullName>
    </submittedName>
</protein>
<evidence type="ECO:0000313" key="2">
    <source>
        <dbReference type="EMBL" id="RIA79242.1"/>
    </source>
</evidence>
<sequence length="148" mass="17229">MFSTTEDRWHQEEYQRLVTIDYTHLDEWWQGHAREIHVFIQKGNFVDDDENNELEDEENEVEQNRDDGEGEEGDEEGEEEGDDDEEDDEGSKGDENDKDDEGGKNEDKEGAEEIEGIGVNKYGYEGSTDEDEKLAIKELKKNIRDSNY</sequence>
<evidence type="ECO:0000313" key="3">
    <source>
        <dbReference type="Proteomes" id="UP000265703"/>
    </source>
</evidence>
<dbReference type="AlphaFoldDB" id="A0A397S133"/>
<keyword evidence="3" id="KW-1185">Reference proteome</keyword>
<gene>
    <name evidence="2" type="ORF">C1645_841179</name>
</gene>
<reference evidence="2 3" key="1">
    <citation type="submission" date="2018-06" db="EMBL/GenBank/DDBJ databases">
        <title>Comparative genomics reveals the genomic features of Rhizophagus irregularis, R. cerebriforme, R. diaphanum and Gigaspora rosea, and their symbiotic lifestyle signature.</title>
        <authorList>
            <person name="Morin E."/>
            <person name="San Clemente H."/>
            <person name="Chen E.C.H."/>
            <person name="De La Providencia I."/>
            <person name="Hainaut M."/>
            <person name="Kuo A."/>
            <person name="Kohler A."/>
            <person name="Murat C."/>
            <person name="Tang N."/>
            <person name="Roy S."/>
            <person name="Loubradou J."/>
            <person name="Henrissat B."/>
            <person name="Grigoriev I.V."/>
            <person name="Corradi N."/>
            <person name="Roux C."/>
            <person name="Martin F.M."/>
        </authorList>
    </citation>
    <scope>NUCLEOTIDE SEQUENCE [LARGE SCALE GENOMIC DNA]</scope>
    <source>
        <strain evidence="2 3">DAOM 227022</strain>
    </source>
</reference>
<proteinExistence type="predicted"/>
<organism evidence="2 3">
    <name type="scientific">Glomus cerebriforme</name>
    <dbReference type="NCBI Taxonomy" id="658196"/>
    <lineage>
        <taxon>Eukaryota</taxon>
        <taxon>Fungi</taxon>
        <taxon>Fungi incertae sedis</taxon>
        <taxon>Mucoromycota</taxon>
        <taxon>Glomeromycotina</taxon>
        <taxon>Glomeromycetes</taxon>
        <taxon>Glomerales</taxon>
        <taxon>Glomeraceae</taxon>
        <taxon>Glomus</taxon>
    </lineage>
</organism>
<accession>A0A397S133</accession>
<dbReference type="EMBL" id="QKYT01001433">
    <property type="protein sequence ID" value="RIA79242.1"/>
    <property type="molecule type" value="Genomic_DNA"/>
</dbReference>
<feature type="compositionally biased region" description="Basic and acidic residues" evidence="1">
    <location>
        <begin position="90"/>
        <end position="108"/>
    </location>
</feature>
<comment type="caution">
    <text evidence="2">The sequence shown here is derived from an EMBL/GenBank/DDBJ whole genome shotgun (WGS) entry which is preliminary data.</text>
</comment>
<feature type="compositionally biased region" description="Acidic residues" evidence="1">
    <location>
        <begin position="68"/>
        <end position="89"/>
    </location>
</feature>